<dbReference type="SUPFAM" id="SSF52540">
    <property type="entry name" value="P-loop containing nucleoside triphosphate hydrolases"/>
    <property type="match status" value="1"/>
</dbReference>
<reference evidence="15" key="1">
    <citation type="submission" date="2020-04" db="EMBL/GenBank/DDBJ databases">
        <title>Draft genome resource of the tomato pathogen Pseudocercospora fuligena.</title>
        <authorList>
            <person name="Zaccaron A."/>
        </authorList>
    </citation>
    <scope>NUCLEOTIDE SEQUENCE</scope>
    <source>
        <strain evidence="15">PF001</strain>
    </source>
</reference>
<evidence type="ECO:0000256" key="5">
    <source>
        <dbReference type="ARBA" id="ARBA00022741"/>
    </source>
</evidence>
<gene>
    <name evidence="15" type="ORF">HII31_01349</name>
</gene>
<feature type="region of interest" description="Disordered" evidence="13">
    <location>
        <begin position="45"/>
        <end position="99"/>
    </location>
</feature>
<evidence type="ECO:0000256" key="4">
    <source>
        <dbReference type="ARBA" id="ARBA00022454"/>
    </source>
</evidence>
<evidence type="ECO:0000256" key="11">
    <source>
        <dbReference type="ARBA" id="ARBA00023242"/>
    </source>
</evidence>
<comment type="subcellular location">
    <subcellularLocation>
        <location evidence="2">Chromosome</location>
    </subcellularLocation>
    <subcellularLocation>
        <location evidence="1">Nucleus</location>
    </subcellularLocation>
</comment>
<dbReference type="Proteomes" id="UP000660729">
    <property type="component" value="Unassembled WGS sequence"/>
</dbReference>
<feature type="region of interest" description="Disordered" evidence="13">
    <location>
        <begin position="1"/>
        <end position="33"/>
    </location>
</feature>
<keyword evidence="6" id="KW-0227">DNA damage</keyword>
<evidence type="ECO:0000256" key="3">
    <source>
        <dbReference type="ARBA" id="ARBA00006793"/>
    </source>
</evidence>
<evidence type="ECO:0000256" key="6">
    <source>
        <dbReference type="ARBA" id="ARBA00022763"/>
    </source>
</evidence>
<keyword evidence="11" id="KW-0539">Nucleus</keyword>
<dbReference type="AlphaFoldDB" id="A0A8H6RTX6"/>
<evidence type="ECO:0000256" key="12">
    <source>
        <dbReference type="SAM" id="Coils"/>
    </source>
</evidence>
<evidence type="ECO:0000313" key="15">
    <source>
        <dbReference type="EMBL" id="KAF7197298.1"/>
    </source>
</evidence>
<dbReference type="InterPro" id="IPR003395">
    <property type="entry name" value="RecF/RecN/SMC_N"/>
</dbReference>
<feature type="compositionally biased region" description="Basic and acidic residues" evidence="13">
    <location>
        <begin position="796"/>
        <end position="818"/>
    </location>
</feature>
<keyword evidence="4" id="KW-0158">Chromosome</keyword>
<keyword evidence="8 12" id="KW-0175">Coiled coil</keyword>
<dbReference type="Gene3D" id="3.40.50.300">
    <property type="entry name" value="P-loop containing nucleotide triphosphate hydrolases"/>
    <property type="match status" value="2"/>
</dbReference>
<dbReference type="OrthoDB" id="10072614at2759"/>
<dbReference type="InterPro" id="IPR027417">
    <property type="entry name" value="P-loop_NTPase"/>
</dbReference>
<dbReference type="GO" id="GO:0005524">
    <property type="term" value="F:ATP binding"/>
    <property type="evidence" value="ECO:0007669"/>
    <property type="project" value="UniProtKB-KW"/>
</dbReference>
<dbReference type="GO" id="GO:0003684">
    <property type="term" value="F:damaged DNA binding"/>
    <property type="evidence" value="ECO:0007669"/>
    <property type="project" value="TreeGrafter"/>
</dbReference>
<evidence type="ECO:0000256" key="7">
    <source>
        <dbReference type="ARBA" id="ARBA00022840"/>
    </source>
</evidence>
<comment type="similarity">
    <text evidence="3">Belongs to the SMC family. SMC6 subfamily.</text>
</comment>
<evidence type="ECO:0000259" key="14">
    <source>
        <dbReference type="Pfam" id="PF02463"/>
    </source>
</evidence>
<dbReference type="PANTHER" id="PTHR19306">
    <property type="entry name" value="STRUCTURAL MAINTENANCE OF CHROMOSOMES 5,6 SMC5, SMC6"/>
    <property type="match status" value="1"/>
</dbReference>
<dbReference type="GO" id="GO:0000724">
    <property type="term" value="P:double-strand break repair via homologous recombination"/>
    <property type="evidence" value="ECO:0007669"/>
    <property type="project" value="TreeGrafter"/>
</dbReference>
<keyword evidence="10" id="KW-0234">DNA repair</keyword>
<dbReference type="Pfam" id="PF02463">
    <property type="entry name" value="SMC_N"/>
    <property type="match status" value="1"/>
</dbReference>
<feature type="coiled-coil region" evidence="12">
    <location>
        <begin position="488"/>
        <end position="550"/>
    </location>
</feature>
<dbReference type="EMBL" id="JABCIY010000016">
    <property type="protein sequence ID" value="KAF7197298.1"/>
    <property type="molecule type" value="Genomic_DNA"/>
</dbReference>
<evidence type="ECO:0000256" key="8">
    <source>
        <dbReference type="ARBA" id="ARBA00023054"/>
    </source>
</evidence>
<proteinExistence type="inferred from homology"/>
<keyword evidence="5" id="KW-0547">Nucleotide-binding</keyword>
<dbReference type="GO" id="GO:0035861">
    <property type="term" value="C:site of double-strand break"/>
    <property type="evidence" value="ECO:0007669"/>
    <property type="project" value="TreeGrafter"/>
</dbReference>
<dbReference type="GO" id="GO:0005634">
    <property type="term" value="C:nucleus"/>
    <property type="evidence" value="ECO:0007669"/>
    <property type="project" value="UniProtKB-SubCell"/>
</dbReference>
<feature type="domain" description="RecF/RecN/SMC N-terminal" evidence="14">
    <location>
        <begin position="128"/>
        <end position="1136"/>
    </location>
</feature>
<dbReference type="GO" id="GO:0030915">
    <property type="term" value="C:Smc5-Smc6 complex"/>
    <property type="evidence" value="ECO:0007669"/>
    <property type="project" value="TreeGrafter"/>
</dbReference>
<sequence length="1171" mass="133591">MAPRKRVRDIHDVAGQSDIEIESASSSFRMNNNHTKRTRVAIAQASRGSVVSDEEDFLNSDTNDVNIDSDSDSDTEPANNPDIDYSLRQDSSDDDREEDGFDELKATQYVHRQFREHRENIAADHGVVEEIYCTNFMCHAKLRITLGPLINFIIGHNGSGKSAVLTALQICLGTKASETSRGKGLKALIKEGTDKATVGVTIKNEGESAYKPELYGRSITVERHFTHSSSGFKLKSVAGTTISTKKTDLDDMLDYFSLQMDNPINVLTQDKARAFLSNSTPTEKYKFFMKGTQLEILNGDYKLLEENLDITSAKMRQKEEDIAELRQRFKDAERKKHAADKSREMYATIKATEREFAWAQIEQEERELERRERALEEGKEELTEAEQAAEIAAAEFEGQQGAVDGCDRAIEEHRNALQPLEDAYNAAKEKWDNNTKALVDVKAEERRIKDDFSRAKRNIALNGQEIAVERERLAGEHGEAHVQRLRELDELKEAAVQARQDFQNHEEGLAALEAAVVSAKQRWTEAKDPVDGARAEHERLRKDLDNLQRDQGQKWGAFPRNTDKLCQAINRESRWRKKPIAPIGMHISITKPQWSSIVEKICGKTLNAFVVTSKYDRDILDQIANRVGATDMTVFITTDVHINVDEPDPAVDTIMRILNIEDEAIRNTLVINHAIEQTVLFEDLDEGRDFMFGTGHRPQHVRATITLHPHNKSAGQRWDYDPYGGEKVGPVAPWQGRGRMNVDKQEEIRLATERAQDAGRKRGQVEQHAQHMQNEHTKAGQAVVAHKRETRRLKEAYQKADDNVDAKQAEIDANRPQDGRLQQLQRQEEEYLQEKKAAEDSLQDAIAQIEDLNASARTFKDAVEEARDEKSKAESLIEKALQKKVDVENARQAALLNKNRAFDKIDEAKVQVAQLQEEVDTKKKQIEEWIPLAQEVAPERVPVTKSSDALERIIDSLKEQWQRDQRSLQASNEEIIERWKKAAENFKRAKKDHRIMEQVCELLTKTLAERQRRWGLFRGHISMRTRINFNYLLTERNFRGRLNFKHTEKTLDLTVEPDMTKQSDTGRQTKTLSGGEKSFSTICLLLSIWEAMGSPIRCLDEFDVFMDSVNRSQSMKLMIQTARRSVGRQFILITPQAMGNVEFHDDVTIHKMKDPERNREPGQQALNFGQA</sequence>
<feature type="coiled-coil region" evidence="12">
    <location>
        <begin position="294"/>
        <end position="430"/>
    </location>
</feature>
<protein>
    <submittedName>
        <fullName evidence="15">Structural maintenance of chromosomes protein 6</fullName>
    </submittedName>
</protein>
<dbReference type="GO" id="GO:0003697">
    <property type="term" value="F:single-stranded DNA binding"/>
    <property type="evidence" value="ECO:0007669"/>
    <property type="project" value="TreeGrafter"/>
</dbReference>
<feature type="region of interest" description="Disordered" evidence="13">
    <location>
        <begin position="796"/>
        <end position="820"/>
    </location>
</feature>
<keyword evidence="7" id="KW-0067">ATP-binding</keyword>
<feature type="compositionally biased region" description="Polar residues" evidence="13">
    <location>
        <begin position="23"/>
        <end position="33"/>
    </location>
</feature>
<evidence type="ECO:0000256" key="2">
    <source>
        <dbReference type="ARBA" id="ARBA00004286"/>
    </source>
</evidence>
<evidence type="ECO:0000256" key="13">
    <source>
        <dbReference type="SAM" id="MobiDB-lite"/>
    </source>
</evidence>
<name>A0A8H6RTX6_9PEZI</name>
<evidence type="ECO:0000313" key="16">
    <source>
        <dbReference type="Proteomes" id="UP000660729"/>
    </source>
</evidence>
<keyword evidence="9" id="KW-0233">DNA recombination</keyword>
<evidence type="ECO:0000256" key="9">
    <source>
        <dbReference type="ARBA" id="ARBA00023172"/>
    </source>
</evidence>
<keyword evidence="16" id="KW-1185">Reference proteome</keyword>
<accession>A0A8H6RTX6</accession>
<evidence type="ECO:0000256" key="1">
    <source>
        <dbReference type="ARBA" id="ARBA00004123"/>
    </source>
</evidence>
<evidence type="ECO:0000256" key="10">
    <source>
        <dbReference type="ARBA" id="ARBA00023204"/>
    </source>
</evidence>
<organism evidence="15 16">
    <name type="scientific">Pseudocercospora fuligena</name>
    <dbReference type="NCBI Taxonomy" id="685502"/>
    <lineage>
        <taxon>Eukaryota</taxon>
        <taxon>Fungi</taxon>
        <taxon>Dikarya</taxon>
        <taxon>Ascomycota</taxon>
        <taxon>Pezizomycotina</taxon>
        <taxon>Dothideomycetes</taxon>
        <taxon>Dothideomycetidae</taxon>
        <taxon>Mycosphaerellales</taxon>
        <taxon>Mycosphaerellaceae</taxon>
        <taxon>Pseudocercospora</taxon>
    </lineage>
</organism>
<comment type="caution">
    <text evidence="15">The sequence shown here is derived from an EMBL/GenBank/DDBJ whole genome shotgun (WGS) entry which is preliminary data.</text>
</comment>
<dbReference type="PANTHER" id="PTHR19306:SF6">
    <property type="entry name" value="STRUCTURAL MAINTENANCE OF CHROMOSOMES PROTEIN 6"/>
    <property type="match status" value="1"/>
</dbReference>